<reference evidence="3" key="1">
    <citation type="submission" date="2019-09" db="EMBL/GenBank/DDBJ databases">
        <title>Characterisation of the sponge microbiome using genome-centric metagenomics.</title>
        <authorList>
            <person name="Engelberts J.P."/>
            <person name="Robbins S.J."/>
            <person name="De Goeij J.M."/>
            <person name="Aranda M."/>
            <person name="Bell S.C."/>
            <person name="Webster N.S."/>
        </authorList>
    </citation>
    <scope>NUCLEOTIDE SEQUENCE</scope>
    <source>
        <strain evidence="3">SB0662_bin_9</strain>
    </source>
</reference>
<evidence type="ECO:0000256" key="1">
    <source>
        <dbReference type="ARBA" id="ARBA00008106"/>
    </source>
</evidence>
<proteinExistence type="inferred from homology"/>
<organism evidence="3">
    <name type="scientific">Caldilineaceae bacterium SB0662_bin_9</name>
    <dbReference type="NCBI Taxonomy" id="2605258"/>
    <lineage>
        <taxon>Bacteria</taxon>
        <taxon>Bacillati</taxon>
        <taxon>Chloroflexota</taxon>
        <taxon>Caldilineae</taxon>
        <taxon>Caldilineales</taxon>
        <taxon>Caldilineaceae</taxon>
    </lineage>
</organism>
<dbReference type="EMBL" id="VXPY01000013">
    <property type="protein sequence ID" value="MYD89165.1"/>
    <property type="molecule type" value="Genomic_DNA"/>
</dbReference>
<dbReference type="NCBIfam" id="TIGR01493">
    <property type="entry name" value="HAD-SF-IA-v2"/>
    <property type="match status" value="1"/>
</dbReference>
<protein>
    <submittedName>
        <fullName evidence="3">Haloacid dehalogenase type II</fullName>
    </submittedName>
</protein>
<evidence type="ECO:0000256" key="2">
    <source>
        <dbReference type="ARBA" id="ARBA00022801"/>
    </source>
</evidence>
<dbReference type="PRINTS" id="PR00413">
    <property type="entry name" value="HADHALOGNASE"/>
</dbReference>
<dbReference type="InterPro" id="IPR006328">
    <property type="entry name" value="2-HAD"/>
</dbReference>
<name>A0A6B1DQU1_9CHLR</name>
<dbReference type="InterPro" id="IPR051540">
    <property type="entry name" value="S-2-haloacid_dehalogenase"/>
</dbReference>
<dbReference type="InterPro" id="IPR006439">
    <property type="entry name" value="HAD-SF_hydro_IA"/>
</dbReference>
<dbReference type="PANTHER" id="PTHR43316:SF3">
    <property type="entry name" value="HALOACID DEHALOGENASE, TYPE II (AFU_ORTHOLOGUE AFUA_2G07750)-RELATED"/>
    <property type="match status" value="1"/>
</dbReference>
<dbReference type="InterPro" id="IPR023198">
    <property type="entry name" value="PGP-like_dom2"/>
</dbReference>
<dbReference type="GO" id="GO:0019120">
    <property type="term" value="F:hydrolase activity, acting on acid halide bonds, in C-halide compounds"/>
    <property type="evidence" value="ECO:0007669"/>
    <property type="project" value="InterPro"/>
</dbReference>
<gene>
    <name evidence="3" type="ORF">F4Y08_02330</name>
</gene>
<dbReference type="NCBIfam" id="TIGR01428">
    <property type="entry name" value="HAD_type_II"/>
    <property type="match status" value="1"/>
</dbReference>
<dbReference type="InterPro" id="IPR023214">
    <property type="entry name" value="HAD_sf"/>
</dbReference>
<dbReference type="AlphaFoldDB" id="A0A6B1DQU1"/>
<comment type="caution">
    <text evidence="3">The sequence shown here is derived from an EMBL/GenBank/DDBJ whole genome shotgun (WGS) entry which is preliminary data.</text>
</comment>
<evidence type="ECO:0000313" key="3">
    <source>
        <dbReference type="EMBL" id="MYD89165.1"/>
    </source>
</evidence>
<sequence>MKALVFDVFGTLVDWHTGVRQAGELAGRSVGSERDWSQFALDWRAGYGPAMAAVNDGRASWQTIDGIHRAILDGLLAGYGLETLTEANKQELNKVWHRLPAWPDVGEGLDLLRRNYLLAPLSNGNVSLLIGLARTNGWQWDCVLSSELAGKYKPDPSVYRTAARLLDLNSSEIMMVAAHAGDLRAAAATGMATGWIHRPLEFGPVAPPSKFHEVSQTIDADLVAPDLTTLSRKLADVNKGNSAGT</sequence>
<comment type="similarity">
    <text evidence="1">Belongs to the HAD-like hydrolase superfamily. S-2-haloalkanoic acid dehalogenase family.</text>
</comment>
<dbReference type="InterPro" id="IPR036412">
    <property type="entry name" value="HAD-like_sf"/>
</dbReference>
<dbReference type="Gene3D" id="1.10.150.240">
    <property type="entry name" value="Putative phosphatase, domain 2"/>
    <property type="match status" value="1"/>
</dbReference>
<accession>A0A6B1DQU1</accession>
<dbReference type="SUPFAM" id="SSF56784">
    <property type="entry name" value="HAD-like"/>
    <property type="match status" value="1"/>
</dbReference>
<dbReference type="Pfam" id="PF00702">
    <property type="entry name" value="Hydrolase"/>
    <property type="match status" value="1"/>
</dbReference>
<keyword evidence="2" id="KW-0378">Hydrolase</keyword>
<dbReference type="Gene3D" id="3.40.50.1000">
    <property type="entry name" value="HAD superfamily/HAD-like"/>
    <property type="match status" value="1"/>
</dbReference>
<dbReference type="PANTHER" id="PTHR43316">
    <property type="entry name" value="HYDROLASE, HALOACID DELAHOGENASE-RELATED"/>
    <property type="match status" value="1"/>
</dbReference>